<dbReference type="EMBL" id="LJJB01000010">
    <property type="protein sequence ID" value="KQL46552.1"/>
    <property type="molecule type" value="Genomic_DNA"/>
</dbReference>
<accession>A0ABR5N7E7</accession>
<dbReference type="RefSeq" id="WP_055745648.1">
    <property type="nucleotide sequence ID" value="NZ_LJJB01000010.1"/>
</dbReference>
<sequence length="214" mass="24584">MESNDRVEVISDLFREGHSAEEIADLLGYKGKGGVSGYMRRHGYRWDWGTKNYVRDPLMKISDSSISMNPVLAINKQQTPETNSNIQVHEQDTVVSSQQEETIYELQDASQFHQTNNLIALPIRDFPKKEDVLPIELIQNLKEILQHKDKLMMMVTDQPKDLYMKRYKGPAITKTVQIQAQLSERLTGFVNNTGYTVKDVMNKAVEDFLQRYGG</sequence>
<comment type="caution">
    <text evidence="1">The sequence shown here is derived from an EMBL/GenBank/DDBJ whole genome shotgun (WGS) entry which is preliminary data.</text>
</comment>
<keyword evidence="2" id="KW-1185">Reference proteome</keyword>
<gene>
    <name evidence="1" type="ORF">AN963_16655</name>
</gene>
<organism evidence="1 2">
    <name type="scientific">Brevibacillus choshinensis</name>
    <dbReference type="NCBI Taxonomy" id="54911"/>
    <lineage>
        <taxon>Bacteria</taxon>
        <taxon>Bacillati</taxon>
        <taxon>Bacillota</taxon>
        <taxon>Bacilli</taxon>
        <taxon>Bacillales</taxon>
        <taxon>Paenibacillaceae</taxon>
        <taxon>Brevibacillus</taxon>
    </lineage>
</organism>
<proteinExistence type="predicted"/>
<evidence type="ECO:0000313" key="2">
    <source>
        <dbReference type="Proteomes" id="UP000051063"/>
    </source>
</evidence>
<protein>
    <submittedName>
        <fullName evidence="1">Uncharacterized protein</fullName>
    </submittedName>
</protein>
<dbReference type="Proteomes" id="UP000051063">
    <property type="component" value="Unassembled WGS sequence"/>
</dbReference>
<name>A0ABR5N7E7_BRECH</name>
<reference evidence="1 2" key="1">
    <citation type="submission" date="2015-09" db="EMBL/GenBank/DDBJ databases">
        <title>Genome sequencing project for genomic taxonomy and phylogenomics of Bacillus-like bacteria.</title>
        <authorList>
            <person name="Liu B."/>
            <person name="Wang J."/>
            <person name="Zhu Y."/>
            <person name="Liu G."/>
            <person name="Chen Q."/>
            <person name="Chen Z."/>
            <person name="Lan J."/>
            <person name="Che J."/>
            <person name="Ge C."/>
            <person name="Shi H."/>
            <person name="Pan Z."/>
            <person name="Liu X."/>
        </authorList>
    </citation>
    <scope>NUCLEOTIDE SEQUENCE [LARGE SCALE GENOMIC DNA]</scope>
    <source>
        <strain evidence="1 2">DSM 8552</strain>
    </source>
</reference>
<evidence type="ECO:0000313" key="1">
    <source>
        <dbReference type="EMBL" id="KQL46552.1"/>
    </source>
</evidence>